<gene>
    <name evidence="4" type="primary">fusA_2</name>
    <name evidence="4" type="ORF">SDC9_02111</name>
</gene>
<feature type="domain" description="Tr-type G" evidence="3">
    <location>
        <begin position="6"/>
        <end position="279"/>
    </location>
</feature>
<keyword evidence="2" id="KW-0342">GTP-binding</keyword>
<dbReference type="InterPro" id="IPR047872">
    <property type="entry name" value="EFG_IV"/>
</dbReference>
<evidence type="ECO:0000259" key="3">
    <source>
        <dbReference type="PROSITE" id="PS51722"/>
    </source>
</evidence>
<dbReference type="SMART" id="SM00838">
    <property type="entry name" value="EFG_C"/>
    <property type="match status" value="1"/>
</dbReference>
<dbReference type="SUPFAM" id="SSF54980">
    <property type="entry name" value="EF-G C-terminal domain-like"/>
    <property type="match status" value="2"/>
</dbReference>
<dbReference type="Gene3D" id="3.30.70.240">
    <property type="match status" value="1"/>
</dbReference>
<dbReference type="InterPro" id="IPR020568">
    <property type="entry name" value="Ribosomal_Su5_D2-typ_SF"/>
</dbReference>
<dbReference type="InterPro" id="IPR004161">
    <property type="entry name" value="EFTu-like_2"/>
</dbReference>
<keyword evidence="4" id="KW-0648">Protein biosynthesis</keyword>
<dbReference type="SUPFAM" id="SSF52540">
    <property type="entry name" value="P-loop containing nucleoside triphosphate hydrolases"/>
    <property type="match status" value="1"/>
</dbReference>
<dbReference type="InterPro" id="IPR027417">
    <property type="entry name" value="P-loop_NTPase"/>
</dbReference>
<dbReference type="NCBIfam" id="TIGR00231">
    <property type="entry name" value="small_GTP"/>
    <property type="match status" value="1"/>
</dbReference>
<name>A0A644SSH5_9ZZZZ</name>
<dbReference type="GO" id="GO:0003924">
    <property type="term" value="F:GTPase activity"/>
    <property type="evidence" value="ECO:0007669"/>
    <property type="project" value="InterPro"/>
</dbReference>
<dbReference type="GO" id="GO:0032790">
    <property type="term" value="P:ribosome disassembly"/>
    <property type="evidence" value="ECO:0007669"/>
    <property type="project" value="TreeGrafter"/>
</dbReference>
<dbReference type="PANTHER" id="PTHR43261:SF6">
    <property type="entry name" value="ELONGATION FACTOR G-LIKE PROTEIN"/>
    <property type="match status" value="1"/>
</dbReference>
<dbReference type="InterPro" id="IPR035647">
    <property type="entry name" value="EFG_III/V"/>
</dbReference>
<evidence type="ECO:0000256" key="1">
    <source>
        <dbReference type="ARBA" id="ARBA00022741"/>
    </source>
</evidence>
<dbReference type="InterPro" id="IPR005225">
    <property type="entry name" value="Small_GTP-bd"/>
</dbReference>
<dbReference type="PANTHER" id="PTHR43261">
    <property type="entry name" value="TRANSLATION ELONGATION FACTOR G-RELATED"/>
    <property type="match status" value="1"/>
</dbReference>
<dbReference type="CDD" id="cd01434">
    <property type="entry name" value="EFG_mtEFG1_IV"/>
    <property type="match status" value="1"/>
</dbReference>
<dbReference type="AlphaFoldDB" id="A0A644SSH5"/>
<comment type="caution">
    <text evidence="4">The sequence shown here is derived from an EMBL/GenBank/DDBJ whole genome shotgun (WGS) entry which is preliminary data.</text>
</comment>
<dbReference type="Gene3D" id="2.40.30.10">
    <property type="entry name" value="Translation factors"/>
    <property type="match status" value="1"/>
</dbReference>
<dbReference type="Pfam" id="PF00009">
    <property type="entry name" value="GTP_EFTU"/>
    <property type="match status" value="1"/>
</dbReference>
<dbReference type="SUPFAM" id="SSF50447">
    <property type="entry name" value="Translation proteins"/>
    <property type="match status" value="1"/>
</dbReference>
<dbReference type="Pfam" id="PF03764">
    <property type="entry name" value="EFG_IV"/>
    <property type="match status" value="1"/>
</dbReference>
<dbReference type="Pfam" id="PF00679">
    <property type="entry name" value="EFG_C"/>
    <property type="match status" value="1"/>
</dbReference>
<dbReference type="InterPro" id="IPR000795">
    <property type="entry name" value="T_Tr_GTP-bd_dom"/>
</dbReference>
<keyword evidence="4" id="KW-0251">Elongation factor</keyword>
<dbReference type="InterPro" id="IPR014721">
    <property type="entry name" value="Ribsml_uS5_D2-typ_fold_subgr"/>
</dbReference>
<dbReference type="InterPro" id="IPR041095">
    <property type="entry name" value="EFG_II"/>
</dbReference>
<dbReference type="Gene3D" id="3.30.70.870">
    <property type="entry name" value="Elongation Factor G (Translational Gtpase), domain 3"/>
    <property type="match status" value="1"/>
</dbReference>
<dbReference type="InterPro" id="IPR005517">
    <property type="entry name" value="Transl_elong_EFG/EF2_IV"/>
</dbReference>
<dbReference type="Pfam" id="PF14492">
    <property type="entry name" value="EFG_III"/>
    <property type="match status" value="1"/>
</dbReference>
<evidence type="ECO:0000256" key="2">
    <source>
        <dbReference type="ARBA" id="ARBA00023134"/>
    </source>
</evidence>
<dbReference type="Pfam" id="PF03144">
    <property type="entry name" value="GTP_EFTU_D2"/>
    <property type="match status" value="1"/>
</dbReference>
<dbReference type="Gene3D" id="3.30.230.10">
    <property type="match status" value="1"/>
</dbReference>
<dbReference type="SUPFAM" id="SSF54211">
    <property type="entry name" value="Ribosomal protein S5 domain 2-like"/>
    <property type="match status" value="1"/>
</dbReference>
<evidence type="ECO:0000313" key="4">
    <source>
        <dbReference type="EMBL" id="MPL56622.1"/>
    </source>
</evidence>
<protein>
    <submittedName>
        <fullName evidence="4">Elongation factor G</fullName>
    </submittedName>
</protein>
<dbReference type="PRINTS" id="PR00315">
    <property type="entry name" value="ELONGATNFCT"/>
</dbReference>
<dbReference type="InterPro" id="IPR035649">
    <property type="entry name" value="EFG_V"/>
</dbReference>
<dbReference type="FunFam" id="3.30.70.240:FF:000001">
    <property type="entry name" value="Elongation factor G"/>
    <property type="match status" value="1"/>
</dbReference>
<dbReference type="GO" id="GO:0003746">
    <property type="term" value="F:translation elongation factor activity"/>
    <property type="evidence" value="ECO:0007669"/>
    <property type="project" value="UniProtKB-KW"/>
</dbReference>
<proteinExistence type="predicted"/>
<dbReference type="CDD" id="cd03713">
    <property type="entry name" value="EFG_mtEFG_C"/>
    <property type="match status" value="1"/>
</dbReference>
<keyword evidence="1" id="KW-0547">Nucleotide-binding</keyword>
<dbReference type="Gene3D" id="3.40.50.300">
    <property type="entry name" value="P-loop containing nucleotide triphosphate hydrolases"/>
    <property type="match status" value="1"/>
</dbReference>
<dbReference type="InterPro" id="IPR000640">
    <property type="entry name" value="EFG_V-like"/>
</dbReference>
<accession>A0A644SSH5</accession>
<dbReference type="EMBL" id="VSSQ01000003">
    <property type="protein sequence ID" value="MPL56622.1"/>
    <property type="molecule type" value="Genomic_DNA"/>
</dbReference>
<dbReference type="InterPro" id="IPR009000">
    <property type="entry name" value="Transl_B-barrel_sf"/>
</dbReference>
<reference evidence="4" key="1">
    <citation type="submission" date="2019-08" db="EMBL/GenBank/DDBJ databases">
        <authorList>
            <person name="Kucharzyk K."/>
            <person name="Murdoch R.W."/>
            <person name="Higgins S."/>
            <person name="Loffler F."/>
        </authorList>
    </citation>
    <scope>NUCLEOTIDE SEQUENCE</scope>
</reference>
<dbReference type="SMART" id="SM00889">
    <property type="entry name" value="EFG_IV"/>
    <property type="match status" value="1"/>
</dbReference>
<dbReference type="PROSITE" id="PS51722">
    <property type="entry name" value="G_TR_2"/>
    <property type="match status" value="1"/>
</dbReference>
<sequence length="708" mass="78794">MSTNTKDLRNVVLLGHSGSGKTTFIETMLYEGGAIKRRGTVEQHNTVSDNTDLEHERENTIFSHQMFVNWKKNKINILDTPGFDDFVGEVIANLKVADTALIMVNAAAGVEVGTELVWEYVEDYKTPSIFVINQMDHQKADYDAALEQLKNRFGSKVIPIQYPLNSGESFNQIVDALRMVMYEFPATGGKPEKKPIPESEMARANEMHNALVEMAAENEEGLMEKYFEEGNLSEEELAQGLMIGLAKHDFFPIFVASGAKDMGSGRIMGFIDDIAPSPADRFGSKLENGDVLACNSTDKTTIFIYKTQSEPQVGVVSYFKVFSGEIKPGDELINANNGELERISQIFVAEGKERTAVDKLVAGDLGVTVKLKSGHSNNTLNTKGVDRKIEPMKFPESRLRKAVFVENTAETEKLFAALNKLKEEDPTLKVEIDHDTHEAILGGQGQLHLDLVKYRLEKDFGVKMEMKNPKISYRETITGKAEADYRHKKQSGGAGQFGEIHMRVENYYEGMPEPEGVNIRSKEFEDLPWGGKFAFYWCIVGGAIDSRYIGAIKKGIMQQLKEGPLTGSHCQNIRVSVYDGKMHSVDSNDISFQLAASGAFKEAFHNAHPQLLEPMYHVEILAPDECTGDVMGDLQTRRAMISGMDSEGHYQKIMAEVPLAEMNDYGSTLRSLTGGRAKFSMKFSDYQLVPANVQQDLVKKHAAEKVEA</sequence>
<dbReference type="GO" id="GO:0005525">
    <property type="term" value="F:GTP binding"/>
    <property type="evidence" value="ECO:0007669"/>
    <property type="project" value="UniProtKB-KW"/>
</dbReference>
<dbReference type="CDD" id="cd04170">
    <property type="entry name" value="EF-G_bact"/>
    <property type="match status" value="1"/>
</dbReference>
<dbReference type="NCBIfam" id="NF009381">
    <property type="entry name" value="PRK12740.1-5"/>
    <property type="match status" value="1"/>
</dbReference>
<organism evidence="4">
    <name type="scientific">bioreactor metagenome</name>
    <dbReference type="NCBI Taxonomy" id="1076179"/>
    <lineage>
        <taxon>unclassified sequences</taxon>
        <taxon>metagenomes</taxon>
        <taxon>ecological metagenomes</taxon>
    </lineage>
</organism>